<evidence type="ECO:0000256" key="1">
    <source>
        <dbReference type="SAM" id="MobiDB-lite"/>
    </source>
</evidence>
<feature type="region of interest" description="Disordered" evidence="1">
    <location>
        <begin position="43"/>
        <end position="74"/>
    </location>
</feature>
<accession>A0A495XW14</accession>
<keyword evidence="3" id="KW-1185">Reference proteome</keyword>
<proteinExistence type="predicted"/>
<protein>
    <submittedName>
        <fullName evidence="2">Uncharacterized protein</fullName>
    </submittedName>
</protein>
<comment type="caution">
    <text evidence="2">The sequence shown here is derived from an EMBL/GenBank/DDBJ whole genome shotgun (WGS) entry which is preliminary data.</text>
</comment>
<evidence type="ECO:0000313" key="2">
    <source>
        <dbReference type="EMBL" id="RKT77325.1"/>
    </source>
</evidence>
<gene>
    <name evidence="2" type="ORF">DFJ68_0745</name>
</gene>
<reference evidence="2 3" key="1">
    <citation type="submission" date="2018-10" db="EMBL/GenBank/DDBJ databases">
        <title>Sequencing the genomes of 1000 actinobacteria strains.</title>
        <authorList>
            <person name="Klenk H.-P."/>
        </authorList>
    </citation>
    <scope>NUCLEOTIDE SEQUENCE [LARGE SCALE GENOMIC DNA]</scope>
    <source>
        <strain evidence="2 3">DSM 44267</strain>
    </source>
</reference>
<dbReference type="Proteomes" id="UP000278440">
    <property type="component" value="Unassembled WGS sequence"/>
</dbReference>
<name>A0A495XW14_9MICO</name>
<dbReference type="AlphaFoldDB" id="A0A495XW14"/>
<organism evidence="2 3">
    <name type="scientific">Terracoccus luteus</name>
    <dbReference type="NCBI Taxonomy" id="53356"/>
    <lineage>
        <taxon>Bacteria</taxon>
        <taxon>Bacillati</taxon>
        <taxon>Actinomycetota</taxon>
        <taxon>Actinomycetes</taxon>
        <taxon>Micrococcales</taxon>
        <taxon>Intrasporangiaceae</taxon>
        <taxon>Terracoccus</taxon>
    </lineage>
</organism>
<evidence type="ECO:0000313" key="3">
    <source>
        <dbReference type="Proteomes" id="UP000278440"/>
    </source>
</evidence>
<sequence length="74" mass="8374">MGDELLAHTPDVGEEAVQHELDLWVEQAADTLHALGRLYEDRLLEATPPPVEGPRRPDDDEPPPPPSRRRETSW</sequence>
<dbReference type="EMBL" id="RBXT01000001">
    <property type="protein sequence ID" value="RKT77325.1"/>
    <property type="molecule type" value="Genomic_DNA"/>
</dbReference>